<dbReference type="EMBL" id="LAZR01003742">
    <property type="protein sequence ID" value="KKN15135.1"/>
    <property type="molecule type" value="Genomic_DNA"/>
</dbReference>
<dbReference type="AlphaFoldDB" id="A0A0F9N678"/>
<evidence type="ECO:0000313" key="1">
    <source>
        <dbReference type="EMBL" id="KKN15135.1"/>
    </source>
</evidence>
<gene>
    <name evidence="1" type="ORF">LCGC14_0989160</name>
</gene>
<sequence length="76" mass="8883">MEALLEIPYFTLLSSSTFFIRCRNLHKESCFFLLISLTGKVAIRSANKFLPSSFAPLNILQFRKLFHRFHYKLPDG</sequence>
<accession>A0A0F9N678</accession>
<protein>
    <submittedName>
        <fullName evidence="1">Uncharacterized protein</fullName>
    </submittedName>
</protein>
<proteinExistence type="predicted"/>
<reference evidence="1" key="1">
    <citation type="journal article" date="2015" name="Nature">
        <title>Complex archaea that bridge the gap between prokaryotes and eukaryotes.</title>
        <authorList>
            <person name="Spang A."/>
            <person name="Saw J.H."/>
            <person name="Jorgensen S.L."/>
            <person name="Zaremba-Niedzwiedzka K."/>
            <person name="Martijn J."/>
            <person name="Lind A.E."/>
            <person name="van Eijk R."/>
            <person name="Schleper C."/>
            <person name="Guy L."/>
            <person name="Ettema T.J."/>
        </authorList>
    </citation>
    <scope>NUCLEOTIDE SEQUENCE</scope>
</reference>
<name>A0A0F9N678_9ZZZZ</name>
<comment type="caution">
    <text evidence="1">The sequence shown here is derived from an EMBL/GenBank/DDBJ whole genome shotgun (WGS) entry which is preliminary data.</text>
</comment>
<organism evidence="1">
    <name type="scientific">marine sediment metagenome</name>
    <dbReference type="NCBI Taxonomy" id="412755"/>
    <lineage>
        <taxon>unclassified sequences</taxon>
        <taxon>metagenomes</taxon>
        <taxon>ecological metagenomes</taxon>
    </lineage>
</organism>